<feature type="region of interest" description="Disordered" evidence="1">
    <location>
        <begin position="19"/>
        <end position="49"/>
    </location>
</feature>
<gene>
    <name evidence="2" type="ORF">NMOB1V02_LOCUS6088</name>
</gene>
<dbReference type="EMBL" id="CAJPEX010001215">
    <property type="protein sequence ID" value="CAG0918533.1"/>
    <property type="molecule type" value="Genomic_DNA"/>
</dbReference>
<evidence type="ECO:0000313" key="2">
    <source>
        <dbReference type="EMBL" id="CAD7278381.1"/>
    </source>
</evidence>
<name>A0A7R9GDC2_9CRUS</name>
<dbReference type="Proteomes" id="UP000678499">
    <property type="component" value="Unassembled WGS sequence"/>
</dbReference>
<keyword evidence="3" id="KW-1185">Reference proteome</keyword>
<accession>A0A7R9GDC2</accession>
<evidence type="ECO:0000256" key="1">
    <source>
        <dbReference type="SAM" id="MobiDB-lite"/>
    </source>
</evidence>
<protein>
    <submittedName>
        <fullName evidence="2">Uncharacterized protein</fullName>
    </submittedName>
</protein>
<feature type="region of interest" description="Disordered" evidence="1">
    <location>
        <begin position="269"/>
        <end position="302"/>
    </location>
</feature>
<reference evidence="2" key="1">
    <citation type="submission" date="2020-11" db="EMBL/GenBank/DDBJ databases">
        <authorList>
            <person name="Tran Van P."/>
        </authorList>
    </citation>
    <scope>NUCLEOTIDE SEQUENCE</scope>
</reference>
<feature type="compositionally biased region" description="Low complexity" evidence="1">
    <location>
        <begin position="273"/>
        <end position="290"/>
    </location>
</feature>
<organism evidence="2">
    <name type="scientific">Notodromas monacha</name>
    <dbReference type="NCBI Taxonomy" id="399045"/>
    <lineage>
        <taxon>Eukaryota</taxon>
        <taxon>Metazoa</taxon>
        <taxon>Ecdysozoa</taxon>
        <taxon>Arthropoda</taxon>
        <taxon>Crustacea</taxon>
        <taxon>Oligostraca</taxon>
        <taxon>Ostracoda</taxon>
        <taxon>Podocopa</taxon>
        <taxon>Podocopida</taxon>
        <taxon>Cypridocopina</taxon>
        <taxon>Cypridoidea</taxon>
        <taxon>Cyprididae</taxon>
        <taxon>Notodromas</taxon>
    </lineage>
</organism>
<dbReference type="EMBL" id="OA883252">
    <property type="protein sequence ID" value="CAD7278381.1"/>
    <property type="molecule type" value="Genomic_DNA"/>
</dbReference>
<feature type="compositionally biased region" description="Low complexity" evidence="1">
    <location>
        <begin position="19"/>
        <end position="33"/>
    </location>
</feature>
<sequence length="593" mass="63521">MDGEECSFLLELFDDSSGLLLRHPSSSSSASPRGIGGREEEDDEDSDAGFASDFNTDLLPFSPDAFCSLLDSDVPVETVTVDDEDGLSFLDCVVERAAGAASTTTAAAVTTTTTDGCALGELEFARECERSADFIDSLFEDPWERDWIVTSTKPELELRANPILGSNNYTHHYHHHHHHLLPPSSSSSSSSMTGSSWIAPCSPCASSSSSSGASPLNDEAYYSSSPGPVMDLLPVAALGSGGGVAGNGPPSPATDIVKKSTVRFRIVTHRSTSLLSKPKPRAPKSSSTGTAAGGGGAGRRRTPTVVKVALSGEKMPTTFQELLELNRQRVMAGSSSKCVRLVGPVTAAALAAKQVAPAPPPVRRLASPSLTSPFDEFKTCVGGVGRVRTVRTYSKKFQEQCWPVCQKPQGVEAMPPDGGTAKLFASSGANGLDLAPLDMSKIKRIIRTKACNNWTLVIDKTRELSREQMRRQLRDTNDIVMQRAAGPKRGRLPPGGVSSKLELRHRPAHQLLSMPGRRPMSMCRTLAKTFKRNLVIKAAVVEEFFIDSDGNVRDREDGELMVMLRPKPKVKPVITTGLLEMAVAAAGLDDDEE</sequence>
<dbReference type="AlphaFoldDB" id="A0A7R9GDC2"/>
<evidence type="ECO:0000313" key="3">
    <source>
        <dbReference type="Proteomes" id="UP000678499"/>
    </source>
</evidence>
<proteinExistence type="predicted"/>